<dbReference type="SMART" id="SM01017">
    <property type="entry name" value="Arrestin_C"/>
    <property type="match status" value="1"/>
</dbReference>
<dbReference type="PANTHER" id="PTHR11188:SF17">
    <property type="entry name" value="FI21816P1"/>
    <property type="match status" value="1"/>
</dbReference>
<keyword evidence="4" id="KW-1185">Reference proteome</keyword>
<proteinExistence type="predicted"/>
<dbReference type="AlphaFoldDB" id="A0A8T1VMR6"/>
<dbReference type="PANTHER" id="PTHR11188">
    <property type="entry name" value="ARRESTIN DOMAIN CONTAINING PROTEIN"/>
    <property type="match status" value="1"/>
</dbReference>
<dbReference type="InterPro" id="IPR011022">
    <property type="entry name" value="Arrestin_C-like"/>
</dbReference>
<comment type="caution">
    <text evidence="3">The sequence shown here is derived from an EMBL/GenBank/DDBJ whole genome shotgun (WGS) entry which is preliminary data.</text>
</comment>
<evidence type="ECO:0000313" key="4">
    <source>
        <dbReference type="Proteomes" id="UP000694044"/>
    </source>
</evidence>
<feature type="region of interest" description="Disordered" evidence="1">
    <location>
        <begin position="1"/>
        <end position="24"/>
    </location>
</feature>
<gene>
    <name evidence="3" type="ORF">PHYPSEUDO_005999</name>
</gene>
<evidence type="ECO:0000313" key="3">
    <source>
        <dbReference type="EMBL" id="KAG7381459.1"/>
    </source>
</evidence>
<reference evidence="3" key="1">
    <citation type="submission" date="2021-02" db="EMBL/GenBank/DDBJ databases">
        <authorList>
            <person name="Palmer J.M."/>
        </authorList>
    </citation>
    <scope>NUCLEOTIDE SEQUENCE</scope>
    <source>
        <strain evidence="3">SCRP734</strain>
    </source>
</reference>
<sequence>MASSDEESIPHMEQEDEEDYSETTTPVPLTALDEQLGGENFSGDIGVKGELYISVDKDEYRAGDLVTGRITVLVSEPLQVGGAYMCYAVRFVLMWVKVLADGFVVDIDTSAALVCAIAGEEIAQWKEDSDHHSRFHQILQDEILNKPLPVPYEIGEYLYPLTYTLPADLPGVLNVQSLDGDVSALHATIKYTVTATIKVQGRFVSDLEASTDIVVRSNPQPPVEVHSAERTVSKALRWLGCLSRGTSHLAMSMPRDVFTLGESPIVECFVNNHTASVGVQQVRVQLIQKVTVRHPHGQEDVCTRPVAEAKCPGPRQGDMLECPVQLNLDDQVHFPTTTGSFLSCTYTIALMCEYSMFIDPIRIELPVTIMPHTRTSSAGSTLTDLAASMVSTASETHGPITMLE</sequence>
<name>A0A8T1VMR6_9STRA</name>
<dbReference type="InterPro" id="IPR050357">
    <property type="entry name" value="Arrestin_domain-protein"/>
</dbReference>
<protein>
    <recommendedName>
        <fullName evidence="2">Arrestin C-terminal-like domain-containing protein</fullName>
    </recommendedName>
</protein>
<dbReference type="GO" id="GO:0005737">
    <property type="term" value="C:cytoplasm"/>
    <property type="evidence" value="ECO:0007669"/>
    <property type="project" value="TreeGrafter"/>
</dbReference>
<feature type="domain" description="Arrestin C-terminal-like" evidence="2">
    <location>
        <begin position="243"/>
        <end position="372"/>
    </location>
</feature>
<dbReference type="GO" id="GO:0015031">
    <property type="term" value="P:protein transport"/>
    <property type="evidence" value="ECO:0007669"/>
    <property type="project" value="TreeGrafter"/>
</dbReference>
<evidence type="ECO:0000256" key="1">
    <source>
        <dbReference type="SAM" id="MobiDB-lite"/>
    </source>
</evidence>
<dbReference type="EMBL" id="JAGDFM010000245">
    <property type="protein sequence ID" value="KAG7381459.1"/>
    <property type="molecule type" value="Genomic_DNA"/>
</dbReference>
<organism evidence="3 4">
    <name type="scientific">Phytophthora pseudosyringae</name>
    <dbReference type="NCBI Taxonomy" id="221518"/>
    <lineage>
        <taxon>Eukaryota</taxon>
        <taxon>Sar</taxon>
        <taxon>Stramenopiles</taxon>
        <taxon>Oomycota</taxon>
        <taxon>Peronosporomycetes</taxon>
        <taxon>Peronosporales</taxon>
        <taxon>Peronosporaceae</taxon>
        <taxon>Phytophthora</taxon>
    </lineage>
</organism>
<evidence type="ECO:0000259" key="2">
    <source>
        <dbReference type="SMART" id="SM01017"/>
    </source>
</evidence>
<dbReference type="Pfam" id="PF02752">
    <property type="entry name" value="Arrestin_C"/>
    <property type="match status" value="1"/>
</dbReference>
<accession>A0A8T1VMR6</accession>
<dbReference type="OrthoDB" id="7785529at2759"/>
<dbReference type="Proteomes" id="UP000694044">
    <property type="component" value="Unassembled WGS sequence"/>
</dbReference>